<evidence type="ECO:0000256" key="2">
    <source>
        <dbReference type="SAM" id="SignalP"/>
    </source>
</evidence>
<accession>A0ABV7HT20</accession>
<keyword evidence="5" id="KW-1185">Reference proteome</keyword>
<dbReference type="PANTHER" id="PTHR37842:SF2">
    <property type="entry name" value="GYLCOSYL HYDROLASE 115 C-TERMINAL DOMAIN-CONTAINING PROTEIN"/>
    <property type="match status" value="1"/>
</dbReference>
<evidence type="ECO:0000256" key="1">
    <source>
        <dbReference type="ARBA" id="ARBA00022801"/>
    </source>
</evidence>
<dbReference type="Pfam" id="PF17829">
    <property type="entry name" value="GH115_C"/>
    <property type="match status" value="1"/>
</dbReference>
<feature type="signal peptide" evidence="2">
    <location>
        <begin position="1"/>
        <end position="27"/>
    </location>
</feature>
<dbReference type="Gene3D" id="2.60.120.1620">
    <property type="match status" value="1"/>
</dbReference>
<name>A0ABV7HT20_9GAMM</name>
<keyword evidence="1 4" id="KW-0378">Hydrolase</keyword>
<protein>
    <submittedName>
        <fullName evidence="4">Glycosyl hydrolase 115 family protein</fullName>
    </submittedName>
</protein>
<reference evidence="5" key="1">
    <citation type="journal article" date="2019" name="Int. J. Syst. Evol. Microbiol.">
        <title>The Global Catalogue of Microorganisms (GCM) 10K type strain sequencing project: providing services to taxonomists for standard genome sequencing and annotation.</title>
        <authorList>
            <consortium name="The Broad Institute Genomics Platform"/>
            <consortium name="The Broad Institute Genome Sequencing Center for Infectious Disease"/>
            <person name="Wu L."/>
            <person name="Ma J."/>
        </authorList>
    </citation>
    <scope>NUCLEOTIDE SEQUENCE [LARGE SCALE GENOMIC DNA]</scope>
    <source>
        <strain evidence="5">KCTC 52141</strain>
    </source>
</reference>
<evidence type="ECO:0000259" key="3">
    <source>
        <dbReference type="Pfam" id="PF17829"/>
    </source>
</evidence>
<evidence type="ECO:0000313" key="5">
    <source>
        <dbReference type="Proteomes" id="UP001595548"/>
    </source>
</evidence>
<dbReference type="InterPro" id="IPR042301">
    <property type="entry name" value="GH115_sf"/>
</dbReference>
<dbReference type="EMBL" id="JBHRTL010000007">
    <property type="protein sequence ID" value="MFC3155751.1"/>
    <property type="molecule type" value="Genomic_DNA"/>
</dbReference>
<feature type="domain" description="Gylcosyl hydrolase 115 C-terminal" evidence="3">
    <location>
        <begin position="786"/>
        <end position="954"/>
    </location>
</feature>
<dbReference type="InterPro" id="IPR031924">
    <property type="entry name" value="GH115"/>
</dbReference>
<dbReference type="Gene3D" id="3.20.20.520">
    <property type="entry name" value="Glycosyl hydrolase family 115"/>
    <property type="match status" value="1"/>
</dbReference>
<organism evidence="4 5">
    <name type="scientific">Gilvimarinus japonicus</name>
    <dbReference type="NCBI Taxonomy" id="1796469"/>
    <lineage>
        <taxon>Bacteria</taxon>
        <taxon>Pseudomonadati</taxon>
        <taxon>Pseudomonadota</taxon>
        <taxon>Gammaproteobacteria</taxon>
        <taxon>Cellvibrionales</taxon>
        <taxon>Cellvibrionaceae</taxon>
        <taxon>Gilvimarinus</taxon>
    </lineage>
</organism>
<dbReference type="PANTHER" id="PTHR37842">
    <property type="match status" value="1"/>
</dbReference>
<sequence>MPSNKATKILQFVALTALIFTTSSALALGEPSYLTDTPEPTDLRLVDGRKTATLYRANTADSAIVLALDDLKDDIKRVTGKSPSVTSDLTKLGKQAVIAGEIGRNELIDRLIAQKKIDVSEIANRWEGYLIQVVQSPLAGVEQALVIAGSDRRGVAYGLYNISEHIGVSPWYWWADVPVKKSSDLTIKADTRITDAPKVKYRGIFLNDEAPALTGWVTEKFGNYNHEFYEHVFELLMRLKANYMWPAMWNNAFNDDDPLNMVRAHEHGIVMGTSHHEPMMRADKEWNRYGQGDWDYATNPDNLAKFWRDGAERNKPYDSIFTMGMRGQEDTPMSEDQNIELLETIVSDQRKILRDVFSDRDITDVPQLWALYKEVQGYYENGMRVPDDVTLLWADDNWGNIRRLPTPAERERSGGAGVYYHFDYVGGPRSYRWMNVTPIAKIWEQMNLADAFQADRIWIVNVGDLKPQEFPMEYFLRLAWDPSDWPKERLTEFGQLWAEREFGAEHAADIAQLVTGYSHHNGRRKPELMSPDTYSQLNYNEADRVSAELTELVEKAEAIYDDIPRAQRDAFFQLVLHPVTATYLVNELYNVTAKNRLYASQGRANANLYAERAQELFNADAELTKRYHKLNGGKWNHFMAQPHIGYTHWNNPPANTMPVTYDYQAHGAADMGVAVQGMSGAWPQNGTLALPEFSPYGPTSYYLDIYNRGTEAFEFTATPSADWISLSRREGRIEVSERVFVSINWDKAPTGHQDASVLIKGTGWGGATINIKAFVPTPEARAEATGFVESNGVVSIEAPHYSAKQSAAGGDWQSIDNLGRTQGSISVFPITDTEFSGDKQAPWIEYDVYLFSRGEITLTGLFAPSLNFVPGRGLRYAVGFDDAEPQVVDVLADLSKPAWQQAVSDGVRRASSVHHIDQPGRHTLRIYAVDPGVTLQKLIIDTGGLKPSYLGPPESYHR</sequence>
<dbReference type="InterPro" id="IPR041437">
    <property type="entry name" value="GH115_C"/>
</dbReference>
<comment type="caution">
    <text evidence="4">The sequence shown here is derived from an EMBL/GenBank/DDBJ whole genome shotgun (WGS) entry which is preliminary data.</text>
</comment>
<dbReference type="Pfam" id="PF15979">
    <property type="entry name" value="Glyco_hydro_115"/>
    <property type="match status" value="1"/>
</dbReference>
<dbReference type="Gene3D" id="3.30.379.10">
    <property type="entry name" value="Chitobiase/beta-hexosaminidase domain 2-like"/>
    <property type="match status" value="1"/>
</dbReference>
<dbReference type="RefSeq" id="WP_382416672.1">
    <property type="nucleotide sequence ID" value="NZ_AP031500.1"/>
</dbReference>
<keyword evidence="2" id="KW-0732">Signal</keyword>
<gene>
    <name evidence="4" type="ORF">ACFOEB_11120</name>
</gene>
<dbReference type="SUPFAM" id="SSF55545">
    <property type="entry name" value="beta-N-acetylhexosaminidase-like domain"/>
    <property type="match status" value="1"/>
</dbReference>
<proteinExistence type="predicted"/>
<feature type="chain" id="PRO_5045140846" evidence="2">
    <location>
        <begin position="28"/>
        <end position="958"/>
    </location>
</feature>
<evidence type="ECO:0000313" key="4">
    <source>
        <dbReference type="EMBL" id="MFC3155751.1"/>
    </source>
</evidence>
<dbReference type="GO" id="GO:0016787">
    <property type="term" value="F:hydrolase activity"/>
    <property type="evidence" value="ECO:0007669"/>
    <property type="project" value="UniProtKB-KW"/>
</dbReference>
<dbReference type="InterPro" id="IPR029018">
    <property type="entry name" value="Hex-like_dom2"/>
</dbReference>
<dbReference type="Gene3D" id="1.20.58.2150">
    <property type="match status" value="1"/>
</dbReference>
<dbReference type="Proteomes" id="UP001595548">
    <property type="component" value="Unassembled WGS sequence"/>
</dbReference>